<proteinExistence type="predicted"/>
<evidence type="ECO:0000313" key="8">
    <source>
        <dbReference type="EMBL" id="SPN99921.1"/>
    </source>
</evidence>
<keyword evidence="2 6" id="KW-0812">Transmembrane</keyword>
<evidence type="ECO:0000313" key="9">
    <source>
        <dbReference type="Proteomes" id="UP001187682"/>
    </source>
</evidence>
<gene>
    <name evidence="8" type="ORF">DNG_02773</name>
</gene>
<feature type="transmembrane region" description="Helical" evidence="6">
    <location>
        <begin position="324"/>
        <end position="344"/>
    </location>
</feature>
<accession>A0AAE8SSY4</accession>
<dbReference type="Proteomes" id="UP001187682">
    <property type="component" value="Unassembled WGS sequence"/>
</dbReference>
<feature type="transmembrane region" description="Helical" evidence="6">
    <location>
        <begin position="172"/>
        <end position="193"/>
    </location>
</feature>
<evidence type="ECO:0000256" key="5">
    <source>
        <dbReference type="SAM" id="MobiDB-lite"/>
    </source>
</evidence>
<feature type="transmembrane region" description="Helical" evidence="6">
    <location>
        <begin position="42"/>
        <end position="66"/>
    </location>
</feature>
<feature type="transmembrane region" description="Helical" evidence="6">
    <location>
        <begin position="78"/>
        <end position="97"/>
    </location>
</feature>
<dbReference type="PANTHER" id="PTHR23502">
    <property type="entry name" value="MAJOR FACILITATOR SUPERFAMILY"/>
    <property type="match status" value="1"/>
</dbReference>
<feature type="transmembrane region" description="Helical" evidence="6">
    <location>
        <begin position="395"/>
        <end position="412"/>
    </location>
</feature>
<name>A0AAE8SSY4_9PEZI</name>
<reference evidence="8" key="1">
    <citation type="submission" date="2018-03" db="EMBL/GenBank/DDBJ databases">
        <authorList>
            <person name="Guldener U."/>
        </authorList>
    </citation>
    <scope>NUCLEOTIDE SEQUENCE</scope>
</reference>
<keyword evidence="3 6" id="KW-1133">Transmembrane helix</keyword>
<comment type="subcellular location">
    <subcellularLocation>
        <location evidence="1">Membrane</location>
        <topology evidence="1">Multi-pass membrane protein</topology>
    </subcellularLocation>
</comment>
<evidence type="ECO:0000256" key="2">
    <source>
        <dbReference type="ARBA" id="ARBA00022692"/>
    </source>
</evidence>
<feature type="transmembrane region" description="Helical" evidence="6">
    <location>
        <begin position="418"/>
        <end position="439"/>
    </location>
</feature>
<dbReference type="AlphaFoldDB" id="A0AAE8SSY4"/>
<dbReference type="InterPro" id="IPR011701">
    <property type="entry name" value="MFS"/>
</dbReference>
<feature type="region of interest" description="Disordered" evidence="5">
    <location>
        <begin position="1"/>
        <end position="33"/>
    </location>
</feature>
<evidence type="ECO:0000256" key="3">
    <source>
        <dbReference type="ARBA" id="ARBA00022989"/>
    </source>
</evidence>
<feature type="transmembrane region" description="Helical" evidence="6">
    <location>
        <begin position="350"/>
        <end position="374"/>
    </location>
</feature>
<sequence length="453" mass="49044">MVKPSSSEGAAAPDPEAMTPISVGREDDSDGKRSQLPKWRRYVILFIVSWNCFVVITTSTSVLIATPEISAELSTTPAIINVTNSGVLLAMGLSPMIWAPLSDMFSRRIAYSLTIAFLFITSIGTAVSHNFATFTAMRLLTGLTGAYFMVSGQTIIADIFKPLVRGRAVGCMMVGSVAGGALGPCIGGIIITFSSWRSVYWLQTAQSGLGLILTLCFIPDIRSTVAQRRFSPLRVFTLFMRPQVILADLTCGFLALTQYGLLSSVRHIINPRFHLTTPLIGGLFYLSPAAGFVVGSLVGGRFSDRTAKQYLAKRGGVRLPKDRLNSGLVQFFIVLPVSILLYGWCLDKQFGGLALPIVMAFWVGMGLMGAFNGLNTYTAEVLPDLRAEVVCSKYIIQYVFGAAATACIIPMIDKVGVGYAFTIFGIMKIFGGLMVLLLARFARDKGLWASWLA</sequence>
<evidence type="ECO:0000256" key="4">
    <source>
        <dbReference type="ARBA" id="ARBA00023136"/>
    </source>
</evidence>
<comment type="caution">
    <text evidence="8">The sequence shown here is derived from an EMBL/GenBank/DDBJ whole genome shotgun (WGS) entry which is preliminary data.</text>
</comment>
<feature type="domain" description="Major facilitator superfamily (MFS) profile" evidence="7">
    <location>
        <begin position="44"/>
        <end position="443"/>
    </location>
</feature>
<dbReference type="PROSITE" id="PS50850">
    <property type="entry name" value="MFS"/>
    <property type="match status" value="1"/>
</dbReference>
<dbReference type="Gene3D" id="1.20.1250.20">
    <property type="entry name" value="MFS general substrate transporter like domains"/>
    <property type="match status" value="1"/>
</dbReference>
<dbReference type="Pfam" id="PF07690">
    <property type="entry name" value="MFS_1"/>
    <property type="match status" value="1"/>
</dbReference>
<evidence type="ECO:0000256" key="6">
    <source>
        <dbReference type="SAM" id="Phobius"/>
    </source>
</evidence>
<evidence type="ECO:0000256" key="1">
    <source>
        <dbReference type="ARBA" id="ARBA00004141"/>
    </source>
</evidence>
<dbReference type="InterPro" id="IPR036259">
    <property type="entry name" value="MFS_trans_sf"/>
</dbReference>
<keyword evidence="4 6" id="KW-0472">Membrane</keyword>
<keyword evidence="9" id="KW-1185">Reference proteome</keyword>
<feature type="transmembrane region" description="Helical" evidence="6">
    <location>
        <begin position="238"/>
        <end position="262"/>
    </location>
</feature>
<feature type="transmembrane region" description="Helical" evidence="6">
    <location>
        <begin position="199"/>
        <end position="218"/>
    </location>
</feature>
<evidence type="ECO:0000259" key="7">
    <source>
        <dbReference type="PROSITE" id="PS50850"/>
    </source>
</evidence>
<dbReference type="InterPro" id="IPR020846">
    <property type="entry name" value="MFS_dom"/>
</dbReference>
<dbReference type="PANTHER" id="PTHR23502:SF152">
    <property type="entry name" value="MAJOR FACILITATOR SUPERFAMILY (MFS) PROFILE DOMAIN-CONTAINING PROTEIN-RELATED"/>
    <property type="match status" value="1"/>
</dbReference>
<dbReference type="EMBL" id="ONZQ02000003">
    <property type="protein sequence ID" value="SPN99921.1"/>
    <property type="molecule type" value="Genomic_DNA"/>
</dbReference>
<dbReference type="GO" id="GO:0005886">
    <property type="term" value="C:plasma membrane"/>
    <property type="evidence" value="ECO:0007669"/>
    <property type="project" value="TreeGrafter"/>
</dbReference>
<feature type="transmembrane region" description="Helical" evidence="6">
    <location>
        <begin position="282"/>
        <end position="303"/>
    </location>
</feature>
<protein>
    <submittedName>
        <fullName evidence="8">Related to MFS transporter</fullName>
    </submittedName>
</protein>
<dbReference type="GO" id="GO:0022857">
    <property type="term" value="F:transmembrane transporter activity"/>
    <property type="evidence" value="ECO:0007669"/>
    <property type="project" value="InterPro"/>
</dbReference>
<feature type="compositionally biased region" description="Basic and acidic residues" evidence="5">
    <location>
        <begin position="24"/>
        <end position="33"/>
    </location>
</feature>
<dbReference type="SUPFAM" id="SSF103473">
    <property type="entry name" value="MFS general substrate transporter"/>
    <property type="match status" value="1"/>
</dbReference>
<feature type="transmembrane region" description="Helical" evidence="6">
    <location>
        <begin position="139"/>
        <end position="160"/>
    </location>
</feature>
<organism evidence="8 9">
    <name type="scientific">Cephalotrichum gorgonifer</name>
    <dbReference type="NCBI Taxonomy" id="2041049"/>
    <lineage>
        <taxon>Eukaryota</taxon>
        <taxon>Fungi</taxon>
        <taxon>Dikarya</taxon>
        <taxon>Ascomycota</taxon>
        <taxon>Pezizomycotina</taxon>
        <taxon>Sordariomycetes</taxon>
        <taxon>Hypocreomycetidae</taxon>
        <taxon>Microascales</taxon>
        <taxon>Microascaceae</taxon>
        <taxon>Cephalotrichum</taxon>
    </lineage>
</organism>
<feature type="transmembrane region" description="Helical" evidence="6">
    <location>
        <begin position="109"/>
        <end position="127"/>
    </location>
</feature>